<gene>
    <name evidence="1" type="ORF">BJ969_000392</name>
</gene>
<evidence type="ECO:0000313" key="1">
    <source>
        <dbReference type="EMBL" id="MBB5067304.1"/>
    </source>
</evidence>
<dbReference type="Proteomes" id="UP000580474">
    <property type="component" value="Unassembled WGS sequence"/>
</dbReference>
<reference evidence="1 2" key="1">
    <citation type="submission" date="2020-08" db="EMBL/GenBank/DDBJ databases">
        <title>Sequencing the genomes of 1000 actinobacteria strains.</title>
        <authorList>
            <person name="Klenk H.-P."/>
        </authorList>
    </citation>
    <scope>NUCLEOTIDE SEQUENCE [LARGE SCALE GENOMIC DNA]</scope>
    <source>
        <strain evidence="1 2">DSM 45582</strain>
    </source>
</reference>
<dbReference type="EMBL" id="JACHIV010000001">
    <property type="protein sequence ID" value="MBB5067304.1"/>
    <property type="molecule type" value="Genomic_DNA"/>
</dbReference>
<name>A0A840N6M3_9PSEU</name>
<dbReference type="RefSeq" id="WP_184476731.1">
    <property type="nucleotide sequence ID" value="NZ_JACHIV010000001.1"/>
</dbReference>
<organism evidence="1 2">
    <name type="scientific">Saccharopolyspora gloriosae</name>
    <dbReference type="NCBI Taxonomy" id="455344"/>
    <lineage>
        <taxon>Bacteria</taxon>
        <taxon>Bacillati</taxon>
        <taxon>Actinomycetota</taxon>
        <taxon>Actinomycetes</taxon>
        <taxon>Pseudonocardiales</taxon>
        <taxon>Pseudonocardiaceae</taxon>
        <taxon>Saccharopolyspora</taxon>
    </lineage>
</organism>
<comment type="caution">
    <text evidence="1">The sequence shown here is derived from an EMBL/GenBank/DDBJ whole genome shotgun (WGS) entry which is preliminary data.</text>
</comment>
<keyword evidence="1" id="KW-0830">Ubiquinone</keyword>
<proteinExistence type="predicted"/>
<dbReference type="AlphaFoldDB" id="A0A840N6M3"/>
<accession>A0A840N6M3</accession>
<keyword evidence="2" id="KW-1185">Reference proteome</keyword>
<sequence>MGDSPASVLTAPTPSDPIPDLVENVLGASQYISLSYWVGQAADMVCGTNPWAWVAEQFAGDWETVQKAGVALENLAEFNVEFARANTTGMDGVAHDWTGIAADGAAAYFGELSKAISAQEETLRQLSSQFNDMAVGMYEAANSIKSFLEMLLDLLIAMGLELAAAAASSWTVIGPVLSGAAFAATLTKAMGVWGQALQAHTIAWNAAQGFVGLVAGYATALRDLDQHELPESGYHHPGV</sequence>
<evidence type="ECO:0000313" key="2">
    <source>
        <dbReference type="Proteomes" id="UP000580474"/>
    </source>
</evidence>
<protein>
    <submittedName>
        <fullName evidence="1">Na+-transporting NADH:ubiquinone oxidoreductase subunit NqrB</fullName>
    </submittedName>
</protein>